<keyword evidence="4" id="KW-0804">Transcription</keyword>
<evidence type="ECO:0000256" key="1">
    <source>
        <dbReference type="ARBA" id="ARBA00022491"/>
    </source>
</evidence>
<protein>
    <submittedName>
        <fullName evidence="6">DNA-binding transcriptional regulator, MerR family</fullName>
    </submittedName>
</protein>
<evidence type="ECO:0000256" key="3">
    <source>
        <dbReference type="ARBA" id="ARBA00023125"/>
    </source>
</evidence>
<keyword evidence="1" id="KW-0678">Repressor</keyword>
<keyword evidence="3 6" id="KW-0238">DNA-binding</keyword>
<keyword evidence="2" id="KW-0805">Transcription regulation</keyword>
<dbReference type="PROSITE" id="PS50937">
    <property type="entry name" value="HTH_MERR_2"/>
    <property type="match status" value="1"/>
</dbReference>
<dbReference type="PANTHER" id="PTHR30204:SF69">
    <property type="entry name" value="MERR-FAMILY TRANSCRIPTIONAL REGULATOR"/>
    <property type="match status" value="1"/>
</dbReference>
<dbReference type="GO" id="GO:0003677">
    <property type="term" value="F:DNA binding"/>
    <property type="evidence" value="ECO:0007669"/>
    <property type="project" value="UniProtKB-KW"/>
</dbReference>
<evidence type="ECO:0000313" key="7">
    <source>
        <dbReference type="Proteomes" id="UP000199128"/>
    </source>
</evidence>
<dbReference type="InterPro" id="IPR000551">
    <property type="entry name" value="MerR-type_HTH_dom"/>
</dbReference>
<dbReference type="EMBL" id="FOGP01000007">
    <property type="protein sequence ID" value="SER66323.1"/>
    <property type="molecule type" value="Genomic_DNA"/>
</dbReference>
<dbReference type="GO" id="GO:0003700">
    <property type="term" value="F:DNA-binding transcription factor activity"/>
    <property type="evidence" value="ECO:0007669"/>
    <property type="project" value="InterPro"/>
</dbReference>
<dbReference type="SUPFAM" id="SSF55136">
    <property type="entry name" value="Probable bacterial effector-binding domain"/>
    <property type="match status" value="1"/>
</dbReference>
<gene>
    <name evidence="6" type="ORF">SAMN05216446_1631</name>
</gene>
<evidence type="ECO:0000256" key="4">
    <source>
        <dbReference type="ARBA" id="ARBA00023163"/>
    </source>
</evidence>
<dbReference type="Proteomes" id="UP000199128">
    <property type="component" value="Unassembled WGS sequence"/>
</dbReference>
<evidence type="ECO:0000259" key="5">
    <source>
        <dbReference type="PROSITE" id="PS50937"/>
    </source>
</evidence>
<proteinExistence type="predicted"/>
<dbReference type="InterPro" id="IPR011256">
    <property type="entry name" value="Reg_factor_effector_dom_sf"/>
</dbReference>
<dbReference type="Pfam" id="PF13411">
    <property type="entry name" value="MerR_1"/>
    <property type="match status" value="1"/>
</dbReference>
<organism evidence="6 7">
    <name type="scientific">Parafannyhessea umbonata</name>
    <dbReference type="NCBI Taxonomy" id="604330"/>
    <lineage>
        <taxon>Bacteria</taxon>
        <taxon>Bacillati</taxon>
        <taxon>Actinomycetota</taxon>
        <taxon>Coriobacteriia</taxon>
        <taxon>Coriobacteriales</taxon>
        <taxon>Atopobiaceae</taxon>
        <taxon>Parafannyhessea</taxon>
    </lineage>
</organism>
<dbReference type="SUPFAM" id="SSF46955">
    <property type="entry name" value="Putative DNA-binding domain"/>
    <property type="match status" value="1"/>
</dbReference>
<feature type="domain" description="HTH merR-type" evidence="5">
    <location>
        <begin position="12"/>
        <end position="81"/>
    </location>
</feature>
<dbReference type="Pfam" id="PF06445">
    <property type="entry name" value="GyrI-like"/>
    <property type="match status" value="1"/>
</dbReference>
<sequence>MIAHARADRCDLYQIGEVSRMGCISQRTLRHYDELGLMRPDVVRDNGYRYYSLNTMLKIPVINYLKMLGFSLDEITHMLQRSSLTEVRRNLAEHLSSCDEEARLIAEKRQAIVEWAELVDEANMVLRVKPKTVSVRYLASRELLCMESTFSGGFADSVVSLDYAAFVREADNAICGPVILQFETVGDAKAAAGGHACPVRLLQKAMRPVAEDEAYVMPEGMYLSTYHVGAFEEMDEALDRLLAFAHENGYKICGPVTERFVTDFWTTYNSELFVTELLLRTETE</sequence>
<evidence type="ECO:0000313" key="6">
    <source>
        <dbReference type="EMBL" id="SER66323.1"/>
    </source>
</evidence>
<dbReference type="SMART" id="SM00422">
    <property type="entry name" value="HTH_MERR"/>
    <property type="match status" value="1"/>
</dbReference>
<dbReference type="InterPro" id="IPR009061">
    <property type="entry name" value="DNA-bd_dom_put_sf"/>
</dbReference>
<reference evidence="7" key="1">
    <citation type="submission" date="2016-10" db="EMBL/GenBank/DDBJ databases">
        <authorList>
            <person name="Varghese N."/>
            <person name="Submissions S."/>
        </authorList>
    </citation>
    <scope>NUCLEOTIDE SEQUENCE [LARGE SCALE GENOMIC DNA]</scope>
    <source>
        <strain evidence="7">KHGC19</strain>
    </source>
</reference>
<dbReference type="Gene3D" id="1.10.1660.10">
    <property type="match status" value="1"/>
</dbReference>
<dbReference type="PANTHER" id="PTHR30204">
    <property type="entry name" value="REDOX-CYCLING DRUG-SENSING TRANSCRIPTIONAL ACTIVATOR SOXR"/>
    <property type="match status" value="1"/>
</dbReference>
<dbReference type="RefSeq" id="WP_257612401.1">
    <property type="nucleotide sequence ID" value="NZ_FOGP01000007.1"/>
</dbReference>
<accession>A0A1H9R2W7</accession>
<dbReference type="InterPro" id="IPR029442">
    <property type="entry name" value="GyrI-like"/>
</dbReference>
<dbReference type="Gene3D" id="3.20.80.10">
    <property type="entry name" value="Regulatory factor, effector binding domain"/>
    <property type="match status" value="1"/>
</dbReference>
<dbReference type="InterPro" id="IPR047057">
    <property type="entry name" value="MerR_fam"/>
</dbReference>
<evidence type="ECO:0000256" key="2">
    <source>
        <dbReference type="ARBA" id="ARBA00023015"/>
    </source>
</evidence>
<dbReference type="AlphaFoldDB" id="A0A1H9R2W7"/>
<name>A0A1H9R2W7_9ACTN</name>